<dbReference type="GO" id="GO:0044423">
    <property type="term" value="C:virion component"/>
    <property type="evidence" value="ECO:0007669"/>
    <property type="project" value="UniProtKB-KW"/>
</dbReference>
<dbReference type="InterPro" id="IPR005563">
    <property type="entry name" value="A_protein"/>
</dbReference>
<dbReference type="EMBL" id="MN034768">
    <property type="protein sequence ID" value="QDH89351.1"/>
    <property type="molecule type" value="Genomic_RNA"/>
</dbReference>
<keyword evidence="4" id="KW-0946">Virion</keyword>
<dbReference type="GO" id="GO:0039666">
    <property type="term" value="P:virion attachment to host cell pilus"/>
    <property type="evidence" value="ECO:0007669"/>
    <property type="project" value="UniProtKB-KW"/>
</dbReference>
<organism evidence="8">
    <name type="scientific">Leviviridae sp</name>
    <dbReference type="NCBI Taxonomy" id="2027243"/>
    <lineage>
        <taxon>Viruses</taxon>
        <taxon>Riboviria</taxon>
        <taxon>Orthornavirae</taxon>
        <taxon>Lenarviricota</taxon>
        <taxon>Leviviricetes</taxon>
        <taxon>Norzivirales</taxon>
        <taxon>Fiersviridae</taxon>
    </lineage>
</organism>
<evidence type="ECO:0000256" key="7">
    <source>
        <dbReference type="ARBA" id="ARBA00035110"/>
    </source>
</evidence>
<sequence>MVLDPLSGGVDHCWGDVFRIVTILGTWKELVLLATKRRTLPFTWGRGRATEEYTNPSVTFGETWIPSDGSLAPSLSGTQVTESETHSGWDTGLVELNNKGSRVFHYQPDVGGAFTMRRQCVEWPEAMATPVTLASEWKPTSFNPSRSVRSVYQGPLSLGMAARFYAFPPFAQSSDAALMQAGTKAIALCAPTNSVANLASSLIELRREGLPKLLGTTFWQSRLKRLRSIEQVVERDVTAVIKHSGDEYLGLEFGWKPLVADVKDVAKSLVQFDERMEQYERDAGRVVRRRFVFPPSIKEEVEVLQRGISPGTNPSGSIWYDTSKWNQGYVVRTRVTTVNQWFSGAFTYHLPRDYQARSGVAALADQARHVLGLDLTPEVLWNVTPWSWAVDWFTSTGDVIHNLTDWSTDGLVLKYGYIMEHSIVRDTLTFVGETGLLARYPQRPDTLILVSEAKVRRPATPFGFGLNLSAFTGRQKAILAALGMSRL</sequence>
<evidence type="ECO:0000256" key="6">
    <source>
        <dbReference type="ARBA" id="ARBA00023296"/>
    </source>
</evidence>
<keyword evidence="3" id="KW-1161">Viral attachment to host cell</keyword>
<evidence type="ECO:0000313" key="8">
    <source>
        <dbReference type="EMBL" id="QDH89351.1"/>
    </source>
</evidence>
<name>A0A514D6V8_9VIRU</name>
<evidence type="ECO:0000256" key="4">
    <source>
        <dbReference type="ARBA" id="ARBA00022844"/>
    </source>
</evidence>
<comment type="similarity">
    <text evidence="7">Belongs to the Leviviricetes maturation protein family.</text>
</comment>
<evidence type="ECO:0000256" key="2">
    <source>
        <dbReference type="ARBA" id="ARBA00022581"/>
    </source>
</evidence>
<keyword evidence="5" id="KW-1175">Viral attachment to host cell pilus</keyword>
<evidence type="ECO:0000256" key="3">
    <source>
        <dbReference type="ARBA" id="ARBA00022804"/>
    </source>
</evidence>
<reference evidence="8" key="1">
    <citation type="submission" date="2019-05" db="EMBL/GenBank/DDBJ databases">
        <title>Metatranscriptomic reconstruction reveals RNA viruses with the potential to shape carbon cycling in soil.</title>
        <authorList>
            <person name="Starr E.P."/>
            <person name="Nuccio E."/>
            <person name="Pett-Ridge J."/>
            <person name="Banfield J.F."/>
            <person name="Firestone M.K."/>
        </authorList>
    </citation>
    <scope>NUCLEOTIDE SEQUENCE</scope>
    <source>
        <strain evidence="8">H1_Rhizo_25_scaffold_476</strain>
    </source>
</reference>
<dbReference type="Pfam" id="PF03863">
    <property type="entry name" value="Phage_mat-A"/>
    <property type="match status" value="1"/>
</dbReference>
<gene>
    <name evidence="8" type="ORF">H1Rhizo25476_000004</name>
</gene>
<keyword evidence="6" id="KW-1160">Virus entry into host cell</keyword>
<accession>A0A514D6V8</accession>
<protein>
    <submittedName>
        <fullName evidence="8">Uncharacterized protein</fullName>
    </submittedName>
</protein>
<comment type="subcellular location">
    <subcellularLocation>
        <location evidence="1">Virion</location>
    </subcellularLocation>
</comment>
<keyword evidence="2" id="KW-0945">Host-virus interaction</keyword>
<evidence type="ECO:0000256" key="1">
    <source>
        <dbReference type="ARBA" id="ARBA00004328"/>
    </source>
</evidence>
<proteinExistence type="inferred from homology"/>
<evidence type="ECO:0000256" key="5">
    <source>
        <dbReference type="ARBA" id="ARBA00023104"/>
    </source>
</evidence>